<dbReference type="GO" id="GO:0016020">
    <property type="term" value="C:membrane"/>
    <property type="evidence" value="ECO:0007669"/>
    <property type="project" value="UniProtKB-SubCell"/>
</dbReference>
<dbReference type="SUPFAM" id="SSF58104">
    <property type="entry name" value="Methyl-accepting chemotaxis protein (MCP) signaling domain"/>
    <property type="match status" value="1"/>
</dbReference>
<dbReference type="PROSITE" id="PS50885">
    <property type="entry name" value="HAMP"/>
    <property type="match status" value="1"/>
</dbReference>
<evidence type="ECO:0000313" key="9">
    <source>
        <dbReference type="Proteomes" id="UP001156690"/>
    </source>
</evidence>
<dbReference type="Pfam" id="PF00015">
    <property type="entry name" value="MCPsignal"/>
    <property type="match status" value="1"/>
</dbReference>
<evidence type="ECO:0000259" key="6">
    <source>
        <dbReference type="PROSITE" id="PS50111"/>
    </source>
</evidence>
<gene>
    <name evidence="8" type="ORF">GCM10007932_53570</name>
</gene>
<dbReference type="RefSeq" id="WP_126609663.1">
    <property type="nucleotide sequence ID" value="NZ_AP025145.1"/>
</dbReference>
<name>A0AAV5P0A1_9VIBR</name>
<feature type="domain" description="Methyl-accepting transducer" evidence="6">
    <location>
        <begin position="398"/>
        <end position="634"/>
    </location>
</feature>
<keyword evidence="2 4" id="KW-0807">Transducer</keyword>
<dbReference type="Gene3D" id="1.10.287.950">
    <property type="entry name" value="Methyl-accepting chemotaxis protein"/>
    <property type="match status" value="1"/>
</dbReference>
<comment type="caution">
    <text evidence="8">The sequence shown here is derived from an EMBL/GenBank/DDBJ whole genome shotgun (WGS) entry which is preliminary data.</text>
</comment>
<keyword evidence="5" id="KW-0812">Transmembrane</keyword>
<evidence type="ECO:0000259" key="7">
    <source>
        <dbReference type="PROSITE" id="PS50885"/>
    </source>
</evidence>
<feature type="transmembrane region" description="Helical" evidence="5">
    <location>
        <begin position="9"/>
        <end position="28"/>
    </location>
</feature>
<evidence type="ECO:0000256" key="4">
    <source>
        <dbReference type="PROSITE-ProRule" id="PRU00284"/>
    </source>
</evidence>
<dbReference type="GO" id="GO:0007165">
    <property type="term" value="P:signal transduction"/>
    <property type="evidence" value="ECO:0007669"/>
    <property type="project" value="UniProtKB-KW"/>
</dbReference>
<evidence type="ECO:0000256" key="5">
    <source>
        <dbReference type="SAM" id="Phobius"/>
    </source>
</evidence>
<evidence type="ECO:0000313" key="8">
    <source>
        <dbReference type="EMBL" id="GLQ75994.1"/>
    </source>
</evidence>
<dbReference type="CDD" id="cd11386">
    <property type="entry name" value="MCP_signal"/>
    <property type="match status" value="1"/>
</dbReference>
<dbReference type="EMBL" id="BSNX01000075">
    <property type="protein sequence ID" value="GLQ75994.1"/>
    <property type="molecule type" value="Genomic_DNA"/>
</dbReference>
<comment type="subcellular location">
    <subcellularLocation>
        <location evidence="1">Membrane</location>
    </subcellularLocation>
</comment>
<dbReference type="SMART" id="SM00283">
    <property type="entry name" value="MA"/>
    <property type="match status" value="1"/>
</dbReference>
<dbReference type="PANTHER" id="PTHR32089:SF112">
    <property type="entry name" value="LYSOZYME-LIKE PROTEIN-RELATED"/>
    <property type="match status" value="1"/>
</dbReference>
<dbReference type="CDD" id="cd06225">
    <property type="entry name" value="HAMP"/>
    <property type="match status" value="1"/>
</dbReference>
<organism evidence="8 9">
    <name type="scientific">Vibrio penaeicida</name>
    <dbReference type="NCBI Taxonomy" id="104609"/>
    <lineage>
        <taxon>Bacteria</taxon>
        <taxon>Pseudomonadati</taxon>
        <taxon>Pseudomonadota</taxon>
        <taxon>Gammaproteobacteria</taxon>
        <taxon>Vibrionales</taxon>
        <taxon>Vibrionaceae</taxon>
        <taxon>Vibrio</taxon>
    </lineage>
</organism>
<comment type="similarity">
    <text evidence="3">Belongs to the methyl-accepting chemotaxis (MCP) protein family.</text>
</comment>
<dbReference type="Proteomes" id="UP001156690">
    <property type="component" value="Unassembled WGS sequence"/>
</dbReference>
<evidence type="ECO:0000256" key="3">
    <source>
        <dbReference type="ARBA" id="ARBA00029447"/>
    </source>
</evidence>
<evidence type="ECO:0008006" key="10">
    <source>
        <dbReference type="Google" id="ProtNLM"/>
    </source>
</evidence>
<keyword evidence="9" id="KW-1185">Reference proteome</keyword>
<feature type="domain" description="HAMP" evidence="7">
    <location>
        <begin position="340"/>
        <end position="393"/>
    </location>
</feature>
<dbReference type="PANTHER" id="PTHR32089">
    <property type="entry name" value="METHYL-ACCEPTING CHEMOTAXIS PROTEIN MCPB"/>
    <property type="match status" value="1"/>
</dbReference>
<dbReference type="FunFam" id="1.10.287.950:FF:000001">
    <property type="entry name" value="Methyl-accepting chemotaxis sensory transducer"/>
    <property type="match status" value="1"/>
</dbReference>
<accession>A0AAV5P0A1</accession>
<keyword evidence="5" id="KW-1133">Transmembrane helix</keyword>
<dbReference type="InterPro" id="IPR003660">
    <property type="entry name" value="HAMP_dom"/>
</dbReference>
<dbReference type="Pfam" id="PF00672">
    <property type="entry name" value="HAMP"/>
    <property type="match status" value="1"/>
</dbReference>
<reference evidence="9" key="1">
    <citation type="journal article" date="2019" name="Int. J. Syst. Evol. Microbiol.">
        <title>The Global Catalogue of Microorganisms (GCM) 10K type strain sequencing project: providing services to taxonomists for standard genome sequencing and annotation.</title>
        <authorList>
            <consortium name="The Broad Institute Genomics Platform"/>
            <consortium name="The Broad Institute Genome Sequencing Center for Infectious Disease"/>
            <person name="Wu L."/>
            <person name="Ma J."/>
        </authorList>
    </citation>
    <scope>NUCLEOTIDE SEQUENCE [LARGE SCALE GENOMIC DNA]</scope>
    <source>
        <strain evidence="9">NBRC 15640</strain>
    </source>
</reference>
<evidence type="ECO:0000256" key="1">
    <source>
        <dbReference type="ARBA" id="ARBA00004370"/>
    </source>
</evidence>
<dbReference type="SMART" id="SM00304">
    <property type="entry name" value="HAMP"/>
    <property type="match status" value="2"/>
</dbReference>
<dbReference type="InterPro" id="IPR004089">
    <property type="entry name" value="MCPsignal_dom"/>
</dbReference>
<dbReference type="AlphaFoldDB" id="A0AAV5P0A1"/>
<dbReference type="PROSITE" id="PS50111">
    <property type="entry name" value="CHEMOTAXIS_TRANSDUC_2"/>
    <property type="match status" value="1"/>
</dbReference>
<keyword evidence="5" id="KW-0472">Membrane</keyword>
<proteinExistence type="inferred from homology"/>
<evidence type="ECO:0000256" key="2">
    <source>
        <dbReference type="ARBA" id="ARBA00023224"/>
    </source>
</evidence>
<sequence length="670" mass="73172">MNLKLTQMLYAGFSFILLTTLVLTYIVWSAVQDSAKLAEKIESDNVPGVLAYLNVNDKVADMQTYALEYLNGEQDEANSFRKSVKNFENNYRILYSLESTTQAEKDKMAKIRKLADQYIRSIESEVFAKYSPATEQEARLWVQNLTRNVGNPLEDLLDKMKEEEYADAFNTTNLNESLNDDLPGVRYYLEMIDASGDMVASLNAYIMGDLTARESFEGGSKSFNSYLDKLKPLERRAEEVKAISQIETYYDELLKTANKVFSSYDPAAKKAAIALVDELEDSVVLPLEEILDRSSKEEKSDVTQDIASVNDKMNQIVMWLSVNALVVVTVGITVAVMITRVINRRIHAISEKANQIADGNLTSPAINETIEDEIGLLAKSIDGMQASLKDLVSGISGVASEVTSNTKQVDSISNQVASDIQLQADKAALIASAVEEMSGTVREVAMQSSDAAQSSQEAGNVASEGGKLMQETVHGMQRIADVVNESAATVDSLGRKGEEIGDVIKVINDIAEQTNLLALNAAIEAARAGELGRGFAVVADEVRGLAERTSKATEEVSSLITSIQSETRTAVERMGEGTQLVTEGVQLSNSAGDALEQIVERANDVNNMIHSIATAGEEQSTATQEMAHDIAQVSQIAYSSVEKTQQSSESTRNLYNKVKELEGMVAQFRV</sequence>
<dbReference type="GO" id="GO:0006935">
    <property type="term" value="P:chemotaxis"/>
    <property type="evidence" value="ECO:0007669"/>
    <property type="project" value="UniProtKB-ARBA"/>
</dbReference>
<protein>
    <recommendedName>
        <fullName evidence="10">Methyl-accepting chemotaxis protein</fullName>
    </recommendedName>
</protein>
<feature type="transmembrane region" description="Helical" evidence="5">
    <location>
        <begin position="316"/>
        <end position="338"/>
    </location>
</feature>